<evidence type="ECO:0000259" key="6">
    <source>
        <dbReference type="PROSITE" id="PS51296"/>
    </source>
</evidence>
<dbReference type="PROSITE" id="PS51296">
    <property type="entry name" value="RIESKE"/>
    <property type="match status" value="1"/>
</dbReference>
<reference evidence="7 8" key="1">
    <citation type="submission" date="2019-03" db="EMBL/GenBank/DDBJ databases">
        <title>Genomic Encyclopedia of Type Strains, Phase IV (KMG-IV): sequencing the most valuable type-strain genomes for metagenomic binning, comparative biology and taxonomic classification.</title>
        <authorList>
            <person name="Goeker M."/>
        </authorList>
    </citation>
    <scope>NUCLEOTIDE SEQUENCE [LARGE SCALE GENOMIC DNA]</scope>
    <source>
        <strain evidence="7 8">DSM 21100</strain>
    </source>
</reference>
<accession>A0A4R3KQK7</accession>
<keyword evidence="3" id="KW-0408">Iron</keyword>
<dbReference type="InterPro" id="IPR036188">
    <property type="entry name" value="FAD/NAD-bd_sf"/>
</dbReference>
<evidence type="ECO:0000256" key="4">
    <source>
        <dbReference type="ARBA" id="ARBA00023014"/>
    </source>
</evidence>
<dbReference type="InterPro" id="IPR005805">
    <property type="entry name" value="Rieske_Fe-S_prot_C"/>
</dbReference>
<dbReference type="OrthoDB" id="9767869at2"/>
<dbReference type="PRINTS" id="PR00162">
    <property type="entry name" value="RIESKE"/>
</dbReference>
<comment type="caution">
    <text evidence="7">The sequence shown here is derived from an EMBL/GenBank/DDBJ whole genome shotgun (WGS) entry which is preliminary data.</text>
</comment>
<gene>
    <name evidence="7" type="ORF">EDD80_10873</name>
</gene>
<dbReference type="RefSeq" id="WP_132129685.1">
    <property type="nucleotide sequence ID" value="NZ_CP042432.1"/>
</dbReference>
<keyword evidence="4" id="KW-0411">Iron-sulfur</keyword>
<dbReference type="Gene3D" id="2.102.10.10">
    <property type="entry name" value="Rieske [2Fe-2S] iron-sulphur domain"/>
    <property type="match status" value="1"/>
</dbReference>
<dbReference type="GO" id="GO:0016020">
    <property type="term" value="C:membrane"/>
    <property type="evidence" value="ECO:0007669"/>
    <property type="project" value="InterPro"/>
</dbReference>
<keyword evidence="2" id="KW-0479">Metal-binding</keyword>
<evidence type="ECO:0000256" key="3">
    <source>
        <dbReference type="ARBA" id="ARBA00023004"/>
    </source>
</evidence>
<evidence type="ECO:0000313" key="8">
    <source>
        <dbReference type="Proteomes" id="UP000295807"/>
    </source>
</evidence>
<evidence type="ECO:0000256" key="5">
    <source>
        <dbReference type="ARBA" id="ARBA00023157"/>
    </source>
</evidence>
<dbReference type="PANTHER" id="PTHR13847:SF281">
    <property type="entry name" value="FAD DEPENDENT OXIDOREDUCTASE DOMAIN-CONTAINING PROTEIN"/>
    <property type="match status" value="1"/>
</dbReference>
<evidence type="ECO:0000313" key="7">
    <source>
        <dbReference type="EMBL" id="TCS86281.1"/>
    </source>
</evidence>
<dbReference type="GO" id="GO:0005737">
    <property type="term" value="C:cytoplasm"/>
    <property type="evidence" value="ECO:0007669"/>
    <property type="project" value="TreeGrafter"/>
</dbReference>
<dbReference type="GO" id="GO:0051537">
    <property type="term" value="F:2 iron, 2 sulfur cluster binding"/>
    <property type="evidence" value="ECO:0007669"/>
    <property type="project" value="UniProtKB-KW"/>
</dbReference>
<protein>
    <submittedName>
        <fullName evidence="7">Glycine/D-amino acid oxidase-like deaminating enzyme</fullName>
    </submittedName>
</protein>
<feature type="domain" description="Rieske" evidence="6">
    <location>
        <begin position="421"/>
        <end position="507"/>
    </location>
</feature>
<keyword evidence="8" id="KW-1185">Reference proteome</keyword>
<dbReference type="SUPFAM" id="SSF50022">
    <property type="entry name" value="ISP domain"/>
    <property type="match status" value="1"/>
</dbReference>
<dbReference type="PANTHER" id="PTHR13847">
    <property type="entry name" value="SARCOSINE DEHYDROGENASE-RELATED"/>
    <property type="match status" value="1"/>
</dbReference>
<dbReference type="InterPro" id="IPR036922">
    <property type="entry name" value="Rieske_2Fe-2S_sf"/>
</dbReference>
<dbReference type="AlphaFoldDB" id="A0A4R3KQK7"/>
<dbReference type="InterPro" id="IPR006076">
    <property type="entry name" value="FAD-dep_OxRdtase"/>
</dbReference>
<dbReference type="GO" id="GO:0046872">
    <property type="term" value="F:metal ion binding"/>
    <property type="evidence" value="ECO:0007669"/>
    <property type="project" value="UniProtKB-KW"/>
</dbReference>
<keyword evidence="5" id="KW-1015">Disulfide bond</keyword>
<dbReference type="Pfam" id="PF00355">
    <property type="entry name" value="Rieske"/>
    <property type="match status" value="1"/>
</dbReference>
<dbReference type="Gene3D" id="3.30.9.10">
    <property type="entry name" value="D-Amino Acid Oxidase, subunit A, domain 2"/>
    <property type="match status" value="1"/>
</dbReference>
<dbReference type="Pfam" id="PF01266">
    <property type="entry name" value="DAO"/>
    <property type="match status" value="1"/>
</dbReference>
<evidence type="ECO:0000256" key="2">
    <source>
        <dbReference type="ARBA" id="ARBA00022723"/>
    </source>
</evidence>
<dbReference type="SUPFAM" id="SSF51905">
    <property type="entry name" value="FAD/NAD(P)-binding domain"/>
    <property type="match status" value="1"/>
</dbReference>
<dbReference type="EMBL" id="SMAD01000008">
    <property type="protein sequence ID" value="TCS86281.1"/>
    <property type="molecule type" value="Genomic_DNA"/>
</dbReference>
<dbReference type="FunFam" id="2.102.10.10:FF:000014">
    <property type="entry name" value="Oxidoreductase, FAD dependent"/>
    <property type="match status" value="1"/>
</dbReference>
<dbReference type="Proteomes" id="UP000295807">
    <property type="component" value="Unassembled WGS sequence"/>
</dbReference>
<dbReference type="Gene3D" id="3.50.50.60">
    <property type="entry name" value="FAD/NAD(P)-binding domain"/>
    <property type="match status" value="1"/>
</dbReference>
<keyword evidence="1" id="KW-0001">2Fe-2S</keyword>
<sequence length="519" mass="57439">MERDSSTKSIWQTLESPVLPPTVPGKNDVFDVAVIGSGITGLTTAFLLQEAGKKCVLLEARTLGYGTTSGTTAHLNTYIDTSFHALEKKFGKENTRLTATALKETVAMVYELVARLEISCDFLFREGIVFSGNAEETRELEKMAEASLEAGIPVTMPTDTSLNVPFEKCLSFPQQAQFHPMKYIYGLAAKFIEAGGLIMEEQRVTDIEGDDSPYLLLTEKAPLRAREVVYATHIPPGVNLLHFYCAPYRSYVLGMQLQEEDQYPESLVYDLQSPYHYLRTQQTDGKNYLILGGEDHKTGEGADPGQSFLRLENYARTHFGIRSVDFKWSAQYYVPADGLPYIGRLPGRTGPVYVATGFGGNGITFGSLSGKIISDLIIQGSSPYEELFRPGRVKPVAGFKNFLKENAQVIKHFITDRIVTGELQNLAELDRGEATIVNYQDKKLAMYKNAAGEIMALSPVCPHAKCFVQWNPAETSWDCPCHGSRFSPQGDVLTGPAVTGLERVDTRGPEFREHKKPGQ</sequence>
<name>A0A4R3KQK7_9SPHI</name>
<organism evidence="7 8">
    <name type="scientific">Anseongella ginsenosidimutans</name>
    <dbReference type="NCBI Taxonomy" id="496056"/>
    <lineage>
        <taxon>Bacteria</taxon>
        <taxon>Pseudomonadati</taxon>
        <taxon>Bacteroidota</taxon>
        <taxon>Sphingobacteriia</taxon>
        <taxon>Sphingobacteriales</taxon>
        <taxon>Sphingobacteriaceae</taxon>
        <taxon>Anseongella</taxon>
    </lineage>
</organism>
<dbReference type="InterPro" id="IPR017941">
    <property type="entry name" value="Rieske_2Fe-2S"/>
</dbReference>
<evidence type="ECO:0000256" key="1">
    <source>
        <dbReference type="ARBA" id="ARBA00022714"/>
    </source>
</evidence>
<proteinExistence type="predicted"/>